<gene>
    <name evidence="1" type="ORF">PADG_11295</name>
</gene>
<dbReference type="InParanoid" id="A0A0A0HTD2"/>
<evidence type="ECO:0000313" key="2">
    <source>
        <dbReference type="Proteomes" id="UP000001628"/>
    </source>
</evidence>
<dbReference type="EMBL" id="KN275958">
    <property type="protein sequence ID" value="KGM92474.1"/>
    <property type="molecule type" value="Genomic_DNA"/>
</dbReference>
<dbReference type="GeneID" id="22587192"/>
<organism evidence="1 2">
    <name type="scientific">Paracoccidioides brasiliensis (strain Pb18)</name>
    <dbReference type="NCBI Taxonomy" id="502780"/>
    <lineage>
        <taxon>Eukaryota</taxon>
        <taxon>Fungi</taxon>
        <taxon>Dikarya</taxon>
        <taxon>Ascomycota</taxon>
        <taxon>Pezizomycotina</taxon>
        <taxon>Eurotiomycetes</taxon>
        <taxon>Eurotiomycetidae</taxon>
        <taxon>Onygenales</taxon>
        <taxon>Ajellomycetaceae</taxon>
        <taxon>Paracoccidioides</taxon>
    </lineage>
</organism>
<reference evidence="1 2" key="1">
    <citation type="journal article" date="2011" name="PLoS Genet.">
        <title>Comparative genomic analysis of human fungal pathogens causing paracoccidioidomycosis.</title>
        <authorList>
            <person name="Desjardins C.A."/>
            <person name="Champion M.D."/>
            <person name="Holder J.W."/>
            <person name="Muszewska A."/>
            <person name="Goldberg J."/>
            <person name="Bailao A.M."/>
            <person name="Brigido M.M."/>
            <person name="Ferreira M.E."/>
            <person name="Garcia A.M."/>
            <person name="Grynberg M."/>
            <person name="Gujja S."/>
            <person name="Heiman D.I."/>
            <person name="Henn M.R."/>
            <person name="Kodira C.D."/>
            <person name="Leon-Narvaez H."/>
            <person name="Longo L.V."/>
            <person name="Ma L.J."/>
            <person name="Malavazi I."/>
            <person name="Matsuo A.L."/>
            <person name="Morais F.V."/>
            <person name="Pereira M."/>
            <person name="Rodriguez-Brito S."/>
            <person name="Sakthikumar S."/>
            <person name="Salem-Izacc S.M."/>
            <person name="Sykes S.M."/>
            <person name="Teixeira M.M."/>
            <person name="Vallejo M.C."/>
            <person name="Walter M.E."/>
            <person name="Yandava C."/>
            <person name="Young S."/>
            <person name="Zeng Q."/>
            <person name="Zucker J."/>
            <person name="Felipe M.S."/>
            <person name="Goldman G.H."/>
            <person name="Haas B.J."/>
            <person name="McEwen J.G."/>
            <person name="Nino-Vega G."/>
            <person name="Puccia R."/>
            <person name="San-Blas G."/>
            <person name="Soares C.M."/>
            <person name="Birren B.W."/>
            <person name="Cuomo C.A."/>
        </authorList>
    </citation>
    <scope>NUCLEOTIDE SEQUENCE [LARGE SCALE GENOMIC DNA]</scope>
    <source>
        <strain evidence="1 2">Pb18</strain>
    </source>
</reference>
<protein>
    <submittedName>
        <fullName evidence="1">Uncharacterized protein</fullName>
    </submittedName>
</protein>
<accession>A0A0A0HTD2</accession>
<name>A0A0A0HTD2_PARBD</name>
<sequence>MATNSIKLLTGNSHPELAQLVADRYLHRVYLADLLSVAVSRGVDALQPQLERMLPDLELS</sequence>
<evidence type="ECO:0000313" key="1">
    <source>
        <dbReference type="EMBL" id="KGM92474.1"/>
    </source>
</evidence>
<dbReference type="Proteomes" id="UP000001628">
    <property type="component" value="Unassembled WGS sequence"/>
</dbReference>
<dbReference type="VEuPathDB" id="FungiDB:PADG_11295"/>
<dbReference type="HOGENOM" id="CLU_2942397_0_0_1"/>
<keyword evidence="2" id="KW-1185">Reference proteome</keyword>
<dbReference type="KEGG" id="pbn:PADG_11295"/>
<dbReference type="RefSeq" id="XP_010757854.1">
    <property type="nucleotide sequence ID" value="XM_010759552.1"/>
</dbReference>
<proteinExistence type="predicted"/>
<dbReference type="AlphaFoldDB" id="A0A0A0HTD2"/>